<dbReference type="Proteomes" id="UP001152561">
    <property type="component" value="Unassembled WGS sequence"/>
</dbReference>
<name>A0A9Q1MJV3_9SOLA</name>
<evidence type="ECO:0000313" key="4">
    <source>
        <dbReference type="EMBL" id="KAJ8559719.1"/>
    </source>
</evidence>
<dbReference type="InterPro" id="IPR011990">
    <property type="entry name" value="TPR-like_helical_dom_sf"/>
</dbReference>
<dbReference type="PANTHER" id="PTHR45717">
    <property type="entry name" value="OS12G0527900 PROTEIN"/>
    <property type="match status" value="1"/>
</dbReference>
<comment type="similarity">
    <text evidence="1">Belongs to the PPR family. P subfamily.</text>
</comment>
<dbReference type="OrthoDB" id="185373at2759"/>
<sequence>MSYANLTSENSESEKEERPLDQGMVATRNNLSQRIESVPVRESIGPAFQSWMGDGLPIHRGDIFHTVNRLRKLKFNKRALEVMEWVIRERPYRPKELDYSYLIEFTSKLHGISQAETLFSRIPSEFQNELLYNNLILGCLNRGLIRLSLAYMKKMRELGHPISYLVFNHLIILHSSPSRKKLIPKILTQMKADKVTPHVSTFNILLKIEANQHNIEGLLKVFGDMQRAKVEPNEVSYCILATAHAVTRLYTVCETYVEAIEKSATGQNWSTLDILVMLYGYLGKRNDLERTWGIILELSHVRSKSYVLVIEAFGRIGDLCRAEELWHGLITKATALYKEMEKSGCKPNAITYRHLALGCLRAGLIKEAIKTLQLGTDMEASIKVKRSTPWLETTLSIIEIFADNGDVENAEKLFEELKKANYTRIILYDFTLLLQNYSAKSSPVLPIAEDSHTSMCPFCSSLGEMMAVWPI</sequence>
<dbReference type="Pfam" id="PF13041">
    <property type="entry name" value="PPR_2"/>
    <property type="match status" value="1"/>
</dbReference>
<dbReference type="EMBL" id="JAJAGQ010000006">
    <property type="protein sequence ID" value="KAJ8559719.1"/>
    <property type="molecule type" value="Genomic_DNA"/>
</dbReference>
<evidence type="ECO:0000256" key="2">
    <source>
        <dbReference type="ARBA" id="ARBA00022737"/>
    </source>
</evidence>
<dbReference type="PANTHER" id="PTHR45717:SF11">
    <property type="entry name" value="PENTACOTRIPEPTIDE-REPEAT REGION OF PRORP DOMAIN-CONTAINING PROTEIN"/>
    <property type="match status" value="1"/>
</dbReference>
<accession>A0A9Q1MJV3</accession>
<evidence type="ECO:0008006" key="6">
    <source>
        <dbReference type="Google" id="ProtNLM"/>
    </source>
</evidence>
<dbReference type="GO" id="GO:0005739">
    <property type="term" value="C:mitochondrion"/>
    <property type="evidence" value="ECO:0007669"/>
    <property type="project" value="TreeGrafter"/>
</dbReference>
<evidence type="ECO:0000256" key="1">
    <source>
        <dbReference type="ARBA" id="ARBA00007626"/>
    </source>
</evidence>
<dbReference type="FunFam" id="1.25.40.10:FF:002174">
    <property type="entry name" value="Pentatricopeptide repeat-containing protein mitochondrial"/>
    <property type="match status" value="1"/>
</dbReference>
<proteinExistence type="inferred from homology"/>
<evidence type="ECO:0000313" key="5">
    <source>
        <dbReference type="Proteomes" id="UP001152561"/>
    </source>
</evidence>
<keyword evidence="2" id="KW-0677">Repeat</keyword>
<dbReference type="InterPro" id="IPR002885">
    <property type="entry name" value="PPR_rpt"/>
</dbReference>
<feature type="region of interest" description="Disordered" evidence="3">
    <location>
        <begin position="1"/>
        <end position="24"/>
    </location>
</feature>
<organism evidence="4 5">
    <name type="scientific">Anisodus acutangulus</name>
    <dbReference type="NCBI Taxonomy" id="402998"/>
    <lineage>
        <taxon>Eukaryota</taxon>
        <taxon>Viridiplantae</taxon>
        <taxon>Streptophyta</taxon>
        <taxon>Embryophyta</taxon>
        <taxon>Tracheophyta</taxon>
        <taxon>Spermatophyta</taxon>
        <taxon>Magnoliopsida</taxon>
        <taxon>eudicotyledons</taxon>
        <taxon>Gunneridae</taxon>
        <taxon>Pentapetalae</taxon>
        <taxon>asterids</taxon>
        <taxon>lamiids</taxon>
        <taxon>Solanales</taxon>
        <taxon>Solanaceae</taxon>
        <taxon>Solanoideae</taxon>
        <taxon>Hyoscyameae</taxon>
        <taxon>Anisodus</taxon>
    </lineage>
</organism>
<protein>
    <recommendedName>
        <fullName evidence="6">Pentatricopeptide repeat-containing protein</fullName>
    </recommendedName>
</protein>
<dbReference type="GO" id="GO:0003729">
    <property type="term" value="F:mRNA binding"/>
    <property type="evidence" value="ECO:0007669"/>
    <property type="project" value="UniProtKB-ARBA"/>
</dbReference>
<feature type="compositionally biased region" description="Polar residues" evidence="3">
    <location>
        <begin position="1"/>
        <end position="10"/>
    </location>
</feature>
<dbReference type="AlphaFoldDB" id="A0A9Q1MJV3"/>
<dbReference type="NCBIfam" id="TIGR00756">
    <property type="entry name" value="PPR"/>
    <property type="match status" value="1"/>
</dbReference>
<comment type="caution">
    <text evidence="4">The sequence shown here is derived from an EMBL/GenBank/DDBJ whole genome shotgun (WGS) entry which is preliminary data.</text>
</comment>
<reference evidence="5" key="1">
    <citation type="journal article" date="2023" name="Proc. Natl. Acad. Sci. U.S.A.">
        <title>Genomic and structural basis for evolution of tropane alkaloid biosynthesis.</title>
        <authorList>
            <person name="Wanga Y.-J."/>
            <person name="Taina T."/>
            <person name="Yua J.-Y."/>
            <person name="Lia J."/>
            <person name="Xua B."/>
            <person name="Chenc J."/>
            <person name="D'Auriad J.C."/>
            <person name="Huanga J.-P."/>
            <person name="Huanga S.-X."/>
        </authorList>
    </citation>
    <scope>NUCLEOTIDE SEQUENCE [LARGE SCALE GENOMIC DNA]</scope>
    <source>
        <strain evidence="5">cv. KIB-2019</strain>
    </source>
</reference>
<evidence type="ECO:0000256" key="3">
    <source>
        <dbReference type="SAM" id="MobiDB-lite"/>
    </source>
</evidence>
<gene>
    <name evidence="4" type="ORF">K7X08_003777</name>
</gene>
<dbReference type="Gene3D" id="1.25.40.10">
    <property type="entry name" value="Tetratricopeptide repeat domain"/>
    <property type="match status" value="2"/>
</dbReference>
<dbReference type="Pfam" id="PF01535">
    <property type="entry name" value="PPR"/>
    <property type="match status" value="3"/>
</dbReference>
<keyword evidence="5" id="KW-1185">Reference proteome</keyword>